<dbReference type="Pfam" id="PF02104">
    <property type="entry name" value="SURF1"/>
    <property type="match status" value="1"/>
</dbReference>
<keyword evidence="4 6" id="KW-1133">Transmembrane helix</keyword>
<feature type="transmembrane region" description="Helical" evidence="6">
    <location>
        <begin position="229"/>
        <end position="249"/>
    </location>
</feature>
<name>A0ABX5FD16_9BURK</name>
<comment type="caution">
    <text evidence="7">The sequence shown here is derived from an EMBL/GenBank/DDBJ whole genome shotgun (WGS) entry which is preliminary data.</text>
</comment>
<dbReference type="PROSITE" id="PS50895">
    <property type="entry name" value="SURF1"/>
    <property type="match status" value="1"/>
</dbReference>
<evidence type="ECO:0000256" key="6">
    <source>
        <dbReference type="RuleBase" id="RU363076"/>
    </source>
</evidence>
<dbReference type="CDD" id="cd06662">
    <property type="entry name" value="SURF1"/>
    <property type="match status" value="1"/>
</dbReference>
<evidence type="ECO:0000313" key="8">
    <source>
        <dbReference type="Proteomes" id="UP000242660"/>
    </source>
</evidence>
<evidence type="ECO:0000256" key="2">
    <source>
        <dbReference type="ARBA" id="ARBA00007165"/>
    </source>
</evidence>
<evidence type="ECO:0000313" key="7">
    <source>
        <dbReference type="EMBL" id="PSB91683.1"/>
    </source>
</evidence>
<dbReference type="Proteomes" id="UP000242660">
    <property type="component" value="Unassembled WGS sequence"/>
</dbReference>
<keyword evidence="3 6" id="KW-0812">Transmembrane</keyword>
<feature type="transmembrane region" description="Helical" evidence="6">
    <location>
        <begin position="20"/>
        <end position="43"/>
    </location>
</feature>
<keyword evidence="5 6" id="KW-0472">Membrane</keyword>
<keyword evidence="6" id="KW-1003">Cell membrane</keyword>
<comment type="subcellular location">
    <subcellularLocation>
        <location evidence="6">Cell membrane</location>
        <topology evidence="6">Multi-pass membrane protein</topology>
    </subcellularLocation>
    <subcellularLocation>
        <location evidence="1">Membrane</location>
    </subcellularLocation>
</comment>
<proteinExistence type="inferred from homology"/>
<evidence type="ECO:0000256" key="5">
    <source>
        <dbReference type="ARBA" id="ARBA00023136"/>
    </source>
</evidence>
<keyword evidence="8" id="KW-1185">Reference proteome</keyword>
<comment type="similarity">
    <text evidence="2 6">Belongs to the SURF1 family.</text>
</comment>
<reference evidence="7 8" key="1">
    <citation type="journal article" date="2017" name="Front. Microbiol.">
        <title>Genome of Ca. Pandoraea novymonadis, an Endosymbiotic Bacterium of the Trypanosomatid Novymonas esmeraldas.</title>
        <authorList>
            <person name="Kostygov A.Y."/>
            <person name="Butenko A."/>
            <person name="Nenarokova A."/>
            <person name="Tashyreva D."/>
            <person name="Flegontov P."/>
            <person name="Lukes J."/>
            <person name="Yurchenko V."/>
        </authorList>
    </citation>
    <scope>NUCLEOTIDE SEQUENCE [LARGE SCALE GENOMIC DNA]</scope>
    <source>
        <strain evidence="7 8">E262</strain>
    </source>
</reference>
<organism evidence="7 8">
    <name type="scientific">Candidatus Pandoraea novymonadis</name>
    <dbReference type="NCBI Taxonomy" id="1808959"/>
    <lineage>
        <taxon>Bacteria</taxon>
        <taxon>Pseudomonadati</taxon>
        <taxon>Pseudomonadota</taxon>
        <taxon>Betaproteobacteria</taxon>
        <taxon>Burkholderiales</taxon>
        <taxon>Burkholderiaceae</taxon>
        <taxon>Pandoraea</taxon>
    </lineage>
</organism>
<gene>
    <name evidence="7" type="ORF">BZL35_00901</name>
</gene>
<dbReference type="PANTHER" id="PTHR23427:SF2">
    <property type="entry name" value="SURFEIT LOCUS PROTEIN 1"/>
    <property type="match status" value="1"/>
</dbReference>
<dbReference type="EMBL" id="MUHY01000003">
    <property type="protein sequence ID" value="PSB91683.1"/>
    <property type="molecule type" value="Genomic_DNA"/>
</dbReference>
<protein>
    <recommendedName>
        <fullName evidence="6">SURF1-like protein</fullName>
    </recommendedName>
</protein>
<accession>A0ABX5FD16</accession>
<dbReference type="InterPro" id="IPR002994">
    <property type="entry name" value="Surf1/Shy1"/>
</dbReference>
<evidence type="ECO:0000256" key="3">
    <source>
        <dbReference type="ARBA" id="ARBA00022692"/>
    </source>
</evidence>
<dbReference type="RefSeq" id="WP_245916352.1">
    <property type="nucleotide sequence ID" value="NZ_MUHY01000003.1"/>
</dbReference>
<sequence>MCPVFNAEVSSRKSRATFAFMFFVVIVLLVFFVLVGLGTWQIYRRTWKLDLIERVEARVYATPVTSPSSWQWPQINRANDEYRHVSLRGTYLYDKETFVQAVTEFGSGFWVITPFLQEDDGNIVLVNRGFVPPKWRKQHLVYRGQSDIKNVTGLLRISEPVGSFLQKNDALTDSWYSRDVPAIAESRGLNRSQVAPFFIDADATSPDSNDRPVFPIGGLTVISFTNNHLVYSITWYLLAGMVVSVSYFVGRMEIWQRCVSIK</sequence>
<dbReference type="PANTHER" id="PTHR23427">
    <property type="entry name" value="SURFEIT LOCUS PROTEIN"/>
    <property type="match status" value="1"/>
</dbReference>
<evidence type="ECO:0000256" key="1">
    <source>
        <dbReference type="ARBA" id="ARBA00004370"/>
    </source>
</evidence>
<evidence type="ECO:0000256" key="4">
    <source>
        <dbReference type="ARBA" id="ARBA00022989"/>
    </source>
</evidence>
<dbReference type="InterPro" id="IPR045214">
    <property type="entry name" value="Surf1/Surf4"/>
</dbReference>